<protein>
    <recommendedName>
        <fullName evidence="3">SIR2-like protein</fullName>
    </recommendedName>
</protein>
<proteinExistence type="predicted"/>
<evidence type="ECO:0000313" key="1">
    <source>
        <dbReference type="EMBL" id="TQM65896.1"/>
    </source>
</evidence>
<name>A0A543I5L6_9MICO</name>
<dbReference type="RefSeq" id="WP_141915866.1">
    <property type="nucleotide sequence ID" value="NZ_BAAAYS010000030.1"/>
</dbReference>
<accession>A0A543I5L6</accession>
<dbReference type="EMBL" id="VFPN01000001">
    <property type="protein sequence ID" value="TQM65896.1"/>
    <property type="molecule type" value="Genomic_DNA"/>
</dbReference>
<dbReference type="AlphaFoldDB" id="A0A543I5L6"/>
<organism evidence="1 2">
    <name type="scientific">Klugiella xanthotipulae</name>
    <dbReference type="NCBI Taxonomy" id="244735"/>
    <lineage>
        <taxon>Bacteria</taxon>
        <taxon>Bacillati</taxon>
        <taxon>Actinomycetota</taxon>
        <taxon>Actinomycetes</taxon>
        <taxon>Micrococcales</taxon>
        <taxon>Microbacteriaceae</taxon>
        <taxon>Klugiella</taxon>
    </lineage>
</organism>
<sequence>MAYRHHTPFFEQSRTHADISRIGEEERDLLIYCGAGVTIDHTGYSWGGLVTSLFPVRRGSQNGTMPLRREAQQLGSFMGPAELASVYIHHLRKNNPPGLVRARLVRELRTRLYTQQPWARGNLVKNIIWLVIARALRGRTTVVLTTNYDVHVETEFLALYRLFVNQGMSRVPGLSVRTLGARPGTRVIVESIGDTPPLTIVYLHGRMPERGQAAWPIVLNERSYAESAVTVSGTLGDYLSSHPMTLILGSSLTDIPLVRALSDSRVCAERERFLRYAVLPFQSISIAGDTNCAAMAADEIRCRGSEMGLEVIFPDFHGQVAQLTHEITAASATVPGVPYGTRLSEWWERWLRQRDGYPTMPDNLRVALGRVYLAMGDVPPTDPLVRSTERYRIEAWLRTAPSRRNRVLTRWATSDDVRSVGLNGKTAEINSSSYLAAVQAFVAGRPQSYGVQDLEPGRAADHGDSRYTWRSFLAVPVECDGVIVAVITLASSQFLSSSQITEWKRNVLTLLLRACGTDVTRVAGP</sequence>
<dbReference type="Proteomes" id="UP000318331">
    <property type="component" value="Unassembled WGS sequence"/>
</dbReference>
<keyword evidence="2" id="KW-1185">Reference proteome</keyword>
<dbReference type="OrthoDB" id="3829499at2"/>
<gene>
    <name evidence="1" type="ORF">FB466_0716</name>
</gene>
<evidence type="ECO:0000313" key="2">
    <source>
        <dbReference type="Proteomes" id="UP000318331"/>
    </source>
</evidence>
<reference evidence="1 2" key="1">
    <citation type="submission" date="2019-06" db="EMBL/GenBank/DDBJ databases">
        <title>Sequencing the genomes of 1000 actinobacteria strains.</title>
        <authorList>
            <person name="Klenk H.-P."/>
        </authorList>
    </citation>
    <scope>NUCLEOTIDE SEQUENCE [LARGE SCALE GENOMIC DNA]</scope>
    <source>
        <strain evidence="1 2">DSM 18031</strain>
    </source>
</reference>
<evidence type="ECO:0008006" key="3">
    <source>
        <dbReference type="Google" id="ProtNLM"/>
    </source>
</evidence>
<comment type="caution">
    <text evidence="1">The sequence shown here is derived from an EMBL/GenBank/DDBJ whole genome shotgun (WGS) entry which is preliminary data.</text>
</comment>